<keyword evidence="2 3" id="KW-0472">Membrane</keyword>
<evidence type="ECO:0000256" key="3">
    <source>
        <dbReference type="SAM" id="Phobius"/>
    </source>
</evidence>
<evidence type="ECO:0000313" key="4">
    <source>
        <dbReference type="EMBL" id="RCV40062.1"/>
    </source>
</evidence>
<comment type="subcellular location">
    <subcellularLocation>
        <location evidence="1">Membrane</location>
    </subcellularLocation>
</comment>
<keyword evidence="3" id="KW-0812">Transmembrane</keyword>
<accession>A0A368SC93</accession>
<proteinExistence type="predicted"/>
<dbReference type="PANTHER" id="PTHR31415:SF54">
    <property type="entry name" value="HARPIN-INDUCED PROTEIN 1 CONTAINING PROTEIN"/>
    <property type="match status" value="1"/>
</dbReference>
<evidence type="ECO:0000256" key="2">
    <source>
        <dbReference type="ARBA" id="ARBA00023136"/>
    </source>
</evidence>
<dbReference type="STRING" id="4555.A0A368SC93"/>
<name>A0A368SC93_SETIT</name>
<keyword evidence="3" id="KW-1133">Transmembrane helix</keyword>
<protein>
    <submittedName>
        <fullName evidence="4">Uncharacterized protein</fullName>
    </submittedName>
</protein>
<sequence>MMLCRGLPLTTAITVTRTALACGKAQLPSFRIRAPGRPIDPRTMCDDCECCGCFGEYRRFACGFCIGLAIIAAVAVIVVLVVGYGHAAQPRFEVEDASLSRFALATTSPTAISYNLTLTLAVRNPNWAMGAAFRSLEADYLFDGQRFDRVDVAAPGYVLPARKTAVFRVASGADAVNVMLGSAGVKAFRRQSEKGVFDVEAALSGEVKYQLHSSWCRLEARCPLKLQLAGQEAAAVVFQKTSCEVLRSSQRGC</sequence>
<dbReference type="PANTHER" id="PTHR31415">
    <property type="entry name" value="OS05G0367900 PROTEIN"/>
    <property type="match status" value="1"/>
</dbReference>
<dbReference type="EMBL" id="CM003536">
    <property type="protein sequence ID" value="RCV40062.1"/>
    <property type="molecule type" value="Genomic_DNA"/>
</dbReference>
<reference evidence="4" key="2">
    <citation type="submission" date="2015-07" db="EMBL/GenBank/DDBJ databases">
        <authorList>
            <person name="Noorani M."/>
        </authorList>
    </citation>
    <scope>NUCLEOTIDE SEQUENCE</scope>
    <source>
        <strain evidence="4">Yugu1</strain>
    </source>
</reference>
<dbReference type="GO" id="GO:0098542">
    <property type="term" value="P:defense response to other organism"/>
    <property type="evidence" value="ECO:0007669"/>
    <property type="project" value="InterPro"/>
</dbReference>
<gene>
    <name evidence="4" type="ORF">SETIT_9G021100v2</name>
</gene>
<dbReference type="AlphaFoldDB" id="A0A368SC93"/>
<dbReference type="InterPro" id="IPR044839">
    <property type="entry name" value="NDR1-like"/>
</dbReference>
<feature type="transmembrane region" description="Helical" evidence="3">
    <location>
        <begin position="66"/>
        <end position="85"/>
    </location>
</feature>
<organism evidence="4">
    <name type="scientific">Setaria italica</name>
    <name type="common">Foxtail millet</name>
    <name type="synonym">Panicum italicum</name>
    <dbReference type="NCBI Taxonomy" id="4555"/>
    <lineage>
        <taxon>Eukaryota</taxon>
        <taxon>Viridiplantae</taxon>
        <taxon>Streptophyta</taxon>
        <taxon>Embryophyta</taxon>
        <taxon>Tracheophyta</taxon>
        <taxon>Spermatophyta</taxon>
        <taxon>Magnoliopsida</taxon>
        <taxon>Liliopsida</taxon>
        <taxon>Poales</taxon>
        <taxon>Poaceae</taxon>
        <taxon>PACMAD clade</taxon>
        <taxon>Panicoideae</taxon>
        <taxon>Panicodae</taxon>
        <taxon>Paniceae</taxon>
        <taxon>Cenchrinae</taxon>
        <taxon>Setaria</taxon>
    </lineage>
</organism>
<evidence type="ECO:0000256" key="1">
    <source>
        <dbReference type="ARBA" id="ARBA00004370"/>
    </source>
</evidence>
<dbReference type="OrthoDB" id="648668at2759"/>
<reference evidence="4" key="1">
    <citation type="journal article" date="2012" name="Nat. Biotechnol.">
        <title>Reference genome sequence of the model plant Setaria.</title>
        <authorList>
            <person name="Bennetzen J.L."/>
            <person name="Schmutz J."/>
            <person name="Wang H."/>
            <person name="Percifield R."/>
            <person name="Hawkins J."/>
            <person name="Pontaroli A.C."/>
            <person name="Estep M."/>
            <person name="Feng L."/>
            <person name="Vaughn J.N."/>
            <person name="Grimwood J."/>
            <person name="Jenkins J."/>
            <person name="Barry K."/>
            <person name="Lindquist E."/>
            <person name="Hellsten U."/>
            <person name="Deshpande S."/>
            <person name="Wang X."/>
            <person name="Wu X."/>
            <person name="Mitros T."/>
            <person name="Triplett J."/>
            <person name="Yang X."/>
            <person name="Ye C.Y."/>
            <person name="Mauro-Herrera M."/>
            <person name="Wang L."/>
            <person name="Li P."/>
            <person name="Sharma M."/>
            <person name="Sharma R."/>
            <person name="Ronald P.C."/>
            <person name="Panaud O."/>
            <person name="Kellogg E.A."/>
            <person name="Brutnell T.P."/>
            <person name="Doust A.N."/>
            <person name="Tuskan G.A."/>
            <person name="Rokhsar D."/>
            <person name="Devos K.M."/>
        </authorList>
    </citation>
    <scope>NUCLEOTIDE SEQUENCE [LARGE SCALE GENOMIC DNA]</scope>
    <source>
        <strain evidence="4">Yugu1</strain>
    </source>
</reference>
<dbReference type="GO" id="GO:0016020">
    <property type="term" value="C:membrane"/>
    <property type="evidence" value="ECO:0007669"/>
    <property type="project" value="UniProtKB-SubCell"/>
</dbReference>